<dbReference type="PANTHER" id="PTHR18929">
    <property type="entry name" value="PROTEIN DISULFIDE ISOMERASE"/>
    <property type="match status" value="1"/>
</dbReference>
<keyword evidence="10" id="KW-0676">Redox-active center</keyword>
<evidence type="ECO:0000256" key="8">
    <source>
        <dbReference type="ARBA" id="ARBA00023157"/>
    </source>
</evidence>
<reference evidence="13 14" key="1">
    <citation type="submission" date="2019-04" db="EMBL/GenBank/DDBJ databases">
        <authorList>
            <consortium name="Wellcome Sanger Institute Data Sharing"/>
        </authorList>
    </citation>
    <scope>NUCLEOTIDE SEQUENCE [LARGE SCALE GENOMIC DNA]</scope>
</reference>
<dbReference type="GeneTree" id="ENSGT00940000166046"/>
<dbReference type="InterPro" id="IPR013766">
    <property type="entry name" value="Thioredoxin_domain"/>
</dbReference>
<gene>
    <name evidence="13" type="primary">zgc:136472</name>
</gene>
<evidence type="ECO:0000256" key="3">
    <source>
        <dbReference type="ARBA" id="ARBA00006347"/>
    </source>
</evidence>
<evidence type="ECO:0000256" key="7">
    <source>
        <dbReference type="ARBA" id="ARBA00022824"/>
    </source>
</evidence>
<accession>A0A8C9RF23</accession>
<dbReference type="Proteomes" id="UP000694397">
    <property type="component" value="Chromosome 20"/>
</dbReference>
<name>A0A8C9RF23_SCLFO</name>
<keyword evidence="7" id="KW-0256">Endoplasmic reticulum</keyword>
<feature type="domain" description="Thioredoxin" evidence="12">
    <location>
        <begin position="361"/>
        <end position="493"/>
    </location>
</feature>
<dbReference type="Pfam" id="PF00085">
    <property type="entry name" value="Thioredoxin"/>
    <property type="match status" value="2"/>
</dbReference>
<reference evidence="13" key="3">
    <citation type="submission" date="2025-09" db="UniProtKB">
        <authorList>
            <consortium name="Ensembl"/>
        </authorList>
    </citation>
    <scope>IDENTIFICATION</scope>
</reference>
<feature type="chain" id="PRO_5034692424" description="protein disulfide-isomerase" evidence="11">
    <location>
        <begin position="20"/>
        <end position="494"/>
    </location>
</feature>
<dbReference type="PROSITE" id="PS51352">
    <property type="entry name" value="THIOREDOXIN_2"/>
    <property type="match status" value="1"/>
</dbReference>
<feature type="signal peptide" evidence="11">
    <location>
        <begin position="1"/>
        <end position="19"/>
    </location>
</feature>
<dbReference type="GO" id="GO:0005788">
    <property type="term" value="C:endoplasmic reticulum lumen"/>
    <property type="evidence" value="ECO:0007669"/>
    <property type="project" value="UniProtKB-SubCell"/>
</dbReference>
<dbReference type="CDD" id="cd02982">
    <property type="entry name" value="PDI_b'_family"/>
    <property type="match status" value="1"/>
</dbReference>
<dbReference type="CDD" id="cd02981">
    <property type="entry name" value="PDI_b_family"/>
    <property type="match status" value="1"/>
</dbReference>
<evidence type="ECO:0000256" key="1">
    <source>
        <dbReference type="ARBA" id="ARBA00001182"/>
    </source>
</evidence>
<keyword evidence="9" id="KW-0413">Isomerase</keyword>
<evidence type="ECO:0000256" key="6">
    <source>
        <dbReference type="ARBA" id="ARBA00022737"/>
    </source>
</evidence>
<dbReference type="EC" id="5.3.4.1" evidence="4"/>
<evidence type="ECO:0000256" key="4">
    <source>
        <dbReference type="ARBA" id="ARBA00012723"/>
    </source>
</evidence>
<dbReference type="Ensembl" id="ENSSFOT00015014833.2">
    <property type="protein sequence ID" value="ENSSFOP00015014658.2"/>
    <property type="gene ID" value="ENSSFOG00015009249.2"/>
</dbReference>
<protein>
    <recommendedName>
        <fullName evidence="4">protein disulfide-isomerase</fullName>
        <ecNumber evidence="4">5.3.4.1</ecNumber>
    </recommendedName>
</protein>
<dbReference type="GO" id="GO:0034976">
    <property type="term" value="P:response to endoplasmic reticulum stress"/>
    <property type="evidence" value="ECO:0007669"/>
    <property type="project" value="TreeGrafter"/>
</dbReference>
<proteinExistence type="inferred from homology"/>
<evidence type="ECO:0000313" key="13">
    <source>
        <dbReference type="Ensembl" id="ENSSFOP00015014658.2"/>
    </source>
</evidence>
<reference evidence="13" key="2">
    <citation type="submission" date="2025-08" db="UniProtKB">
        <authorList>
            <consortium name="Ensembl"/>
        </authorList>
    </citation>
    <scope>IDENTIFICATION</scope>
</reference>
<evidence type="ECO:0000259" key="12">
    <source>
        <dbReference type="PROSITE" id="PS51352"/>
    </source>
</evidence>
<evidence type="ECO:0000256" key="9">
    <source>
        <dbReference type="ARBA" id="ARBA00023235"/>
    </source>
</evidence>
<dbReference type="CDD" id="cd02995">
    <property type="entry name" value="PDI_a_PDI_a'_C"/>
    <property type="match status" value="1"/>
</dbReference>
<dbReference type="AlphaFoldDB" id="A0A8C9RF23"/>
<organism evidence="13 14">
    <name type="scientific">Scleropages formosus</name>
    <name type="common">Asian bonytongue</name>
    <name type="synonym">Osteoglossum formosum</name>
    <dbReference type="NCBI Taxonomy" id="113540"/>
    <lineage>
        <taxon>Eukaryota</taxon>
        <taxon>Metazoa</taxon>
        <taxon>Chordata</taxon>
        <taxon>Craniata</taxon>
        <taxon>Vertebrata</taxon>
        <taxon>Euteleostomi</taxon>
        <taxon>Actinopterygii</taxon>
        <taxon>Neopterygii</taxon>
        <taxon>Teleostei</taxon>
        <taxon>Osteoglossocephala</taxon>
        <taxon>Osteoglossomorpha</taxon>
        <taxon>Osteoglossiformes</taxon>
        <taxon>Osteoglossidae</taxon>
        <taxon>Scleropages</taxon>
    </lineage>
</organism>
<dbReference type="GO" id="GO:0006457">
    <property type="term" value="P:protein folding"/>
    <property type="evidence" value="ECO:0007669"/>
    <property type="project" value="TreeGrafter"/>
</dbReference>
<comment type="similarity">
    <text evidence="3">Belongs to the protein disulfide isomerase family.</text>
</comment>
<dbReference type="InterPro" id="IPR036249">
    <property type="entry name" value="Thioredoxin-like_sf"/>
</dbReference>
<dbReference type="PANTHER" id="PTHR18929:SF58">
    <property type="entry name" value="PROTEIN DISULFIDE-ISOMERASE-LIKE PROTEIN OF THE TESTIS"/>
    <property type="match status" value="1"/>
</dbReference>
<comment type="subcellular location">
    <subcellularLocation>
        <location evidence="2">Endoplasmic reticulum lumen</location>
    </subcellularLocation>
</comment>
<evidence type="ECO:0000256" key="10">
    <source>
        <dbReference type="ARBA" id="ARBA00023284"/>
    </source>
</evidence>
<evidence type="ECO:0000256" key="11">
    <source>
        <dbReference type="SAM" id="SignalP"/>
    </source>
</evidence>
<dbReference type="CDD" id="cd02961">
    <property type="entry name" value="PDI_a_family"/>
    <property type="match status" value="1"/>
</dbReference>
<evidence type="ECO:0000256" key="2">
    <source>
        <dbReference type="ARBA" id="ARBA00004319"/>
    </source>
</evidence>
<comment type="catalytic activity">
    <reaction evidence="1">
        <text>Catalyzes the rearrangement of -S-S- bonds in proteins.</text>
        <dbReference type="EC" id="5.3.4.1"/>
    </reaction>
</comment>
<dbReference type="FunFam" id="3.40.30.10:FF:000167">
    <property type="entry name" value="Protein disulfide isomerase like, testis expressed"/>
    <property type="match status" value="1"/>
</dbReference>
<dbReference type="Gene3D" id="3.40.30.10">
    <property type="entry name" value="Glutaredoxin"/>
    <property type="match status" value="4"/>
</dbReference>
<keyword evidence="6" id="KW-0677">Repeat</keyword>
<dbReference type="Pfam" id="PF13848">
    <property type="entry name" value="Thioredoxin_6"/>
    <property type="match status" value="1"/>
</dbReference>
<dbReference type="FunFam" id="3.40.30.10:FF:000042">
    <property type="entry name" value="protein disulfide-isomerase A2"/>
    <property type="match status" value="1"/>
</dbReference>
<evidence type="ECO:0000313" key="14">
    <source>
        <dbReference type="Proteomes" id="UP000694397"/>
    </source>
</evidence>
<keyword evidence="5 11" id="KW-0732">Signal</keyword>
<keyword evidence="14" id="KW-1185">Reference proteome</keyword>
<dbReference type="GO" id="GO:0003756">
    <property type="term" value="F:protein disulfide isomerase activity"/>
    <property type="evidence" value="ECO:0007669"/>
    <property type="project" value="UniProtKB-EC"/>
</dbReference>
<keyword evidence="8" id="KW-1015">Disulfide bond</keyword>
<sequence length="494" mass="56656">MKTTWILLLVAACIYYAFAEDQAKNGTDVKPKKASRILIQEEKGVLILKKSNFDQALKQYKKVLVNFHVPLSGESHSLSLEFVKAAAQLKAESSKIRLGVVDVSKEKDLIKDLNMTGTPSLRFYMAGDKWNPIIYLRTADHIITWLKRKTGRSAEPIKDVSQAETFLMAEDLVVLGFFKELDNEKAEVFYAAATDIPNLPFGVTKSRHVFNKYEITTETVVLFKKYEISTETKKEDLMQFIKVNEMDLVMEYNGTVRIPCTLEQVNAISGSHAILFANKSEENFDKIYGEFEMAAAEFRGKVLFVLINTDEHRNGRMLEYFRVRYSETPLVRIVNLTDNVQYQMQSEEVTVDKVKDHCLTYLDGKAKPKLKSEPIPKNWDKLPVKELVGMNFEKVAFNDNKNVFVMFYAPWCKECQAFFSLWEKLGKVYEKHESVVIARIDSTANDINVLLQERNPSFKFFPAVFSEKVSWAQAGHKKMEEFLILKYVGGSPNP</sequence>
<dbReference type="OrthoDB" id="72053at2759"/>
<evidence type="ECO:0000256" key="5">
    <source>
        <dbReference type="ARBA" id="ARBA00022729"/>
    </source>
</evidence>
<dbReference type="SUPFAM" id="SSF52833">
    <property type="entry name" value="Thioredoxin-like"/>
    <property type="match status" value="4"/>
</dbReference>